<evidence type="ECO:0000259" key="3">
    <source>
        <dbReference type="SMART" id="SM00065"/>
    </source>
</evidence>
<feature type="coiled-coil region" evidence="1">
    <location>
        <begin position="195"/>
        <end position="240"/>
    </location>
</feature>
<proteinExistence type="predicted"/>
<feature type="coiled-coil region" evidence="1">
    <location>
        <begin position="403"/>
        <end position="466"/>
    </location>
</feature>
<dbReference type="SMART" id="SM00065">
    <property type="entry name" value="GAF"/>
    <property type="match status" value="1"/>
</dbReference>
<dbReference type="AlphaFoldDB" id="A0A1G9RSN2"/>
<name>A0A1G9RSN2_9BACT</name>
<feature type="transmembrane region" description="Helical" evidence="2">
    <location>
        <begin position="170"/>
        <end position="191"/>
    </location>
</feature>
<dbReference type="SUPFAM" id="SSF55781">
    <property type="entry name" value="GAF domain-like"/>
    <property type="match status" value="1"/>
</dbReference>
<sequence>MAAFGTSFLSAIIHGNDSLDLPPKLRRKIGPTNILAFLLITTVAIPFVGISLLYYPSLAWIPAAGGITCALVIMMNYWGGIAVSRYIISLLPFFLASSYNRILCGPGDEPITSVFLVEFSFALIPFVIFDLEEKVALAILCSITFLGIMTFPITSQWVTLEADTTVIRQGWVSVVANALGVLTGFGCLIGLASINKQAEKQVEQMLTLAEEKNTAMEEASESLRLNLEQLEAAKESERQRNWTSEGIAAVSETIRTHQNQKDIYDRLLMQIVQYMDVNQGALYIVEGSDEDLRLSMKGCYAYSRKKYRDYSCKPGEGLIGQIYLEREALVMTEIPPQYVKITSGVGAATPSSLAVIPLKVNESVEGILELASFRAFEEYEVEFLTKLGESIGSFVQSHRVSEHTRALLEETQLQAEMMRAQEEEMQQNMEELAATQEEYERKTRQYEKQIEDYKQEIRELQQLMATKV</sequence>
<gene>
    <name evidence="4" type="ORF">SAMN05421823_111247</name>
</gene>
<dbReference type="EMBL" id="FNFO01000011">
    <property type="protein sequence ID" value="SDM25977.1"/>
    <property type="molecule type" value="Genomic_DNA"/>
</dbReference>
<feature type="transmembrane region" description="Helical" evidence="2">
    <location>
        <begin position="86"/>
        <end position="104"/>
    </location>
</feature>
<feature type="domain" description="GAF" evidence="3">
    <location>
        <begin position="259"/>
        <end position="405"/>
    </location>
</feature>
<feature type="transmembrane region" description="Helical" evidence="2">
    <location>
        <begin position="60"/>
        <end position="79"/>
    </location>
</feature>
<dbReference type="Proteomes" id="UP000198510">
    <property type="component" value="Unassembled WGS sequence"/>
</dbReference>
<feature type="transmembrane region" description="Helical" evidence="2">
    <location>
        <begin position="110"/>
        <end position="129"/>
    </location>
</feature>
<evidence type="ECO:0000313" key="4">
    <source>
        <dbReference type="EMBL" id="SDM25977.1"/>
    </source>
</evidence>
<feature type="transmembrane region" description="Helical" evidence="2">
    <location>
        <begin position="136"/>
        <end position="158"/>
    </location>
</feature>
<dbReference type="Gene3D" id="3.30.450.40">
    <property type="match status" value="1"/>
</dbReference>
<evidence type="ECO:0000313" key="5">
    <source>
        <dbReference type="Proteomes" id="UP000198510"/>
    </source>
</evidence>
<reference evidence="4 5" key="1">
    <citation type="submission" date="2016-10" db="EMBL/GenBank/DDBJ databases">
        <authorList>
            <person name="de Groot N.N."/>
        </authorList>
    </citation>
    <scope>NUCLEOTIDE SEQUENCE [LARGE SCALE GENOMIC DNA]</scope>
    <source>
        <strain evidence="4 5">DSM 25186</strain>
    </source>
</reference>
<keyword evidence="1" id="KW-0175">Coiled coil</keyword>
<organism evidence="4 5">
    <name type="scientific">Catalinimonas alkaloidigena</name>
    <dbReference type="NCBI Taxonomy" id="1075417"/>
    <lineage>
        <taxon>Bacteria</taxon>
        <taxon>Pseudomonadati</taxon>
        <taxon>Bacteroidota</taxon>
        <taxon>Cytophagia</taxon>
        <taxon>Cytophagales</taxon>
        <taxon>Catalimonadaceae</taxon>
        <taxon>Catalinimonas</taxon>
    </lineage>
</organism>
<dbReference type="OrthoDB" id="1109395at2"/>
<evidence type="ECO:0000256" key="2">
    <source>
        <dbReference type="SAM" id="Phobius"/>
    </source>
</evidence>
<evidence type="ECO:0000256" key="1">
    <source>
        <dbReference type="SAM" id="Coils"/>
    </source>
</evidence>
<accession>A0A1G9RSN2</accession>
<keyword evidence="2" id="KW-0812">Transmembrane</keyword>
<protein>
    <submittedName>
        <fullName evidence="4">GAF domain-containing protein</fullName>
    </submittedName>
</protein>
<dbReference type="STRING" id="1075417.SAMN05421823_111247"/>
<dbReference type="InterPro" id="IPR003018">
    <property type="entry name" value="GAF"/>
</dbReference>
<keyword evidence="2" id="KW-1133">Transmembrane helix</keyword>
<keyword evidence="5" id="KW-1185">Reference proteome</keyword>
<dbReference type="Pfam" id="PF13185">
    <property type="entry name" value="GAF_2"/>
    <property type="match status" value="1"/>
</dbReference>
<feature type="transmembrane region" description="Helical" evidence="2">
    <location>
        <begin position="34"/>
        <end position="54"/>
    </location>
</feature>
<keyword evidence="2" id="KW-0472">Membrane</keyword>
<dbReference type="InterPro" id="IPR029016">
    <property type="entry name" value="GAF-like_dom_sf"/>
</dbReference>